<dbReference type="Proteomes" id="UP000230564">
    <property type="component" value="Unassembled WGS sequence"/>
</dbReference>
<dbReference type="EMBL" id="PCWQ01000007">
    <property type="protein sequence ID" value="PIR07127.1"/>
    <property type="molecule type" value="Genomic_DNA"/>
</dbReference>
<reference evidence="2 3" key="1">
    <citation type="submission" date="2017-09" db="EMBL/GenBank/DDBJ databases">
        <title>Depth-based differentiation of microbial function through sediment-hosted aquifers and enrichment of novel symbionts in the deep terrestrial subsurface.</title>
        <authorList>
            <person name="Probst A.J."/>
            <person name="Ladd B."/>
            <person name="Jarett J.K."/>
            <person name="Geller-Mcgrath D.E."/>
            <person name="Sieber C.M."/>
            <person name="Emerson J.B."/>
            <person name="Anantharaman K."/>
            <person name="Thomas B.C."/>
            <person name="Malmstrom R."/>
            <person name="Stieglmeier M."/>
            <person name="Klingl A."/>
            <person name="Woyke T."/>
            <person name="Ryan C.M."/>
            <person name="Banfield J.F."/>
        </authorList>
    </citation>
    <scope>NUCLEOTIDE SEQUENCE [LARGE SCALE GENOMIC DNA]</scope>
    <source>
        <strain evidence="2">CG11_big_fil_rev_8_21_14_0_20_36_20</strain>
    </source>
</reference>
<name>A0A2H0NE05_9BACT</name>
<organism evidence="2 3">
    <name type="scientific">Candidatus Komeilibacteria bacterium CG11_big_fil_rev_8_21_14_0_20_36_20</name>
    <dbReference type="NCBI Taxonomy" id="1974477"/>
    <lineage>
        <taxon>Bacteria</taxon>
        <taxon>Candidatus Komeiliibacteriota</taxon>
    </lineage>
</organism>
<sequence length="595" mass="67107">MAKIKKRSIDSIKRAPIRQSSYEAPSVRRKREVPQEYRTLKKAKKKGGSFLWMLFFLFIAAVAGFFYWSKQAPIIVEKSLEFSVSGPDKIISGDQTVYLIEYKNLDVVSLQQVELDVHWPSGFYFDGATVEPTDENATTWLLSDLAPGETADLKIIGQLVGTKDKELLAVFTLNYQPENFHSDFREKQSVKTKITENKLDLSVEAVDKTLVSTEQEIKVIYRNLTDETLNDLYIDILYPDDFDLVEVDPIKEGDYWAVNLEPEEEKIITIKGSFAPDSQPEQLLVAEIGSMSNDSFRRFSRAEKQFVVVNPQFAVNLEINGKSGSQTVNWGDVLRYQLKITNQSETDIPDVQVTALIDSQVLDWGSLDTIGSYLESNIVWTKEQSEDLALWPVGEERIFTWQVKVVDQVQPERTIENIIKINLEGLSGWEQVERPLLLTVGESVSFNNGAYWDLGGRRVGSGLLPPRVGETTEYLVVWSLNNSTGNFDAVSVETTLPPEVSFSSEVDIQEGELDFDSGTRVLSWSLNNFNNIIFPLTASFMVELVPIEEYRGQTMTLLNATTLSAQGLEDIIIRSRMLKTSDVVADTNEPIGIIQ</sequence>
<protein>
    <recommendedName>
        <fullName evidence="4">DUF11 domain-containing protein</fullName>
    </recommendedName>
</protein>
<feature type="transmembrane region" description="Helical" evidence="1">
    <location>
        <begin position="50"/>
        <end position="68"/>
    </location>
</feature>
<evidence type="ECO:0000256" key="1">
    <source>
        <dbReference type="SAM" id="Phobius"/>
    </source>
</evidence>
<comment type="caution">
    <text evidence="2">The sequence shown here is derived from an EMBL/GenBank/DDBJ whole genome shotgun (WGS) entry which is preliminary data.</text>
</comment>
<accession>A0A2H0NE05</accession>
<keyword evidence="1" id="KW-1133">Transmembrane helix</keyword>
<gene>
    <name evidence="2" type="ORF">COV55_01710</name>
</gene>
<evidence type="ECO:0008006" key="4">
    <source>
        <dbReference type="Google" id="ProtNLM"/>
    </source>
</evidence>
<dbReference type="AlphaFoldDB" id="A0A2H0NE05"/>
<proteinExistence type="predicted"/>
<evidence type="ECO:0000313" key="3">
    <source>
        <dbReference type="Proteomes" id="UP000230564"/>
    </source>
</evidence>
<keyword evidence="1" id="KW-0472">Membrane</keyword>
<evidence type="ECO:0000313" key="2">
    <source>
        <dbReference type="EMBL" id="PIR07127.1"/>
    </source>
</evidence>
<keyword evidence="1" id="KW-0812">Transmembrane</keyword>